<evidence type="ECO:0000259" key="1">
    <source>
        <dbReference type="Pfam" id="PF12697"/>
    </source>
</evidence>
<dbReference type="PANTHER" id="PTHR43798:SF33">
    <property type="entry name" value="HYDROLASE, PUTATIVE (AFU_ORTHOLOGUE AFUA_2G14860)-RELATED"/>
    <property type="match status" value="1"/>
</dbReference>
<proteinExistence type="predicted"/>
<dbReference type="SUPFAM" id="SSF53474">
    <property type="entry name" value="alpha/beta-Hydrolases"/>
    <property type="match status" value="1"/>
</dbReference>
<organism evidence="2">
    <name type="scientific">Mesotoga infera</name>
    <dbReference type="NCBI Taxonomy" id="1236046"/>
    <lineage>
        <taxon>Bacteria</taxon>
        <taxon>Thermotogati</taxon>
        <taxon>Thermotogota</taxon>
        <taxon>Thermotogae</taxon>
        <taxon>Kosmotogales</taxon>
        <taxon>Kosmotogaceae</taxon>
        <taxon>Mesotoga</taxon>
    </lineage>
</organism>
<sequence>MDNLRMYGDPPYRVVVAHGGPGAAGGVAPLARELGKRWGVLEPYQTKKTVFGQVEELREIVESYCISPVILLGHSWGAWLVFLFAAEHSDLVDRIILISSGPFEQHYASGIMNTRLNRLGAEERARAGKLMSLLNNAELKDRELLSEFRELLAKTDHFDLLEDAERVEVNINAEIYKSVWTEASEMRSSGELLENGKKIRCPVLAVHGDYDPHPAEGVEIPLSRVLENFRFRLLERCGHMPWMERHAREEFYKIVEAELEKR</sequence>
<dbReference type="InterPro" id="IPR050266">
    <property type="entry name" value="AB_hydrolase_sf"/>
</dbReference>
<name>A0A7C1H981_9BACT</name>
<dbReference type="PANTHER" id="PTHR43798">
    <property type="entry name" value="MONOACYLGLYCEROL LIPASE"/>
    <property type="match status" value="1"/>
</dbReference>
<dbReference type="Pfam" id="PF12697">
    <property type="entry name" value="Abhydrolase_6"/>
    <property type="match status" value="1"/>
</dbReference>
<dbReference type="GO" id="GO:0046464">
    <property type="term" value="P:acylglycerol catabolic process"/>
    <property type="evidence" value="ECO:0007669"/>
    <property type="project" value="TreeGrafter"/>
</dbReference>
<keyword evidence="2" id="KW-0378">Hydrolase</keyword>
<dbReference type="InterPro" id="IPR000073">
    <property type="entry name" value="AB_hydrolase_1"/>
</dbReference>
<dbReference type="GO" id="GO:0016020">
    <property type="term" value="C:membrane"/>
    <property type="evidence" value="ECO:0007669"/>
    <property type="project" value="TreeGrafter"/>
</dbReference>
<accession>A0A7C1H981</accession>
<evidence type="ECO:0000313" key="2">
    <source>
        <dbReference type="EMBL" id="HDP78867.1"/>
    </source>
</evidence>
<dbReference type="Gene3D" id="3.40.50.1820">
    <property type="entry name" value="alpha/beta hydrolase"/>
    <property type="match status" value="1"/>
</dbReference>
<gene>
    <name evidence="2" type="ORF">ENN47_11975</name>
</gene>
<dbReference type="EMBL" id="DSBT01000369">
    <property type="protein sequence ID" value="HDP78867.1"/>
    <property type="molecule type" value="Genomic_DNA"/>
</dbReference>
<comment type="caution">
    <text evidence="2">The sequence shown here is derived from an EMBL/GenBank/DDBJ whole genome shotgun (WGS) entry which is preliminary data.</text>
</comment>
<dbReference type="InterPro" id="IPR029058">
    <property type="entry name" value="AB_hydrolase_fold"/>
</dbReference>
<feature type="domain" description="AB hydrolase-1" evidence="1">
    <location>
        <begin position="29"/>
        <end position="247"/>
    </location>
</feature>
<dbReference type="Proteomes" id="UP000886198">
    <property type="component" value="Unassembled WGS sequence"/>
</dbReference>
<reference evidence="2" key="1">
    <citation type="journal article" date="2020" name="mSystems">
        <title>Genome- and Community-Level Interaction Insights into Carbon Utilization and Element Cycling Functions of Hydrothermarchaeota in Hydrothermal Sediment.</title>
        <authorList>
            <person name="Zhou Z."/>
            <person name="Liu Y."/>
            <person name="Xu W."/>
            <person name="Pan J."/>
            <person name="Luo Z.H."/>
            <person name="Li M."/>
        </authorList>
    </citation>
    <scope>NUCLEOTIDE SEQUENCE [LARGE SCALE GENOMIC DNA]</scope>
    <source>
        <strain evidence="2">SpSt-1179</strain>
    </source>
</reference>
<protein>
    <submittedName>
        <fullName evidence="2">Alpha/beta hydrolase</fullName>
    </submittedName>
</protein>
<dbReference type="AlphaFoldDB" id="A0A7C1H981"/>
<dbReference type="GO" id="GO:0047372">
    <property type="term" value="F:monoacylglycerol lipase activity"/>
    <property type="evidence" value="ECO:0007669"/>
    <property type="project" value="TreeGrafter"/>
</dbReference>